<proteinExistence type="predicted"/>
<name>A0ABW2EQC8_9BACI</name>
<dbReference type="Proteomes" id="UP001596410">
    <property type="component" value="Unassembled WGS sequence"/>
</dbReference>
<gene>
    <name evidence="1" type="ORF">ACFQIC_12180</name>
</gene>
<reference evidence="2" key="1">
    <citation type="journal article" date="2019" name="Int. J. Syst. Evol. Microbiol.">
        <title>The Global Catalogue of Microorganisms (GCM) 10K type strain sequencing project: providing services to taxonomists for standard genome sequencing and annotation.</title>
        <authorList>
            <consortium name="The Broad Institute Genomics Platform"/>
            <consortium name="The Broad Institute Genome Sequencing Center for Infectious Disease"/>
            <person name="Wu L."/>
            <person name="Ma J."/>
        </authorList>
    </citation>
    <scope>NUCLEOTIDE SEQUENCE [LARGE SCALE GENOMIC DNA]</scope>
    <source>
        <strain evidence="2">CGMCC 4.1621</strain>
    </source>
</reference>
<accession>A0ABW2EQC8</accession>
<keyword evidence="2" id="KW-1185">Reference proteome</keyword>
<comment type="caution">
    <text evidence="1">The sequence shown here is derived from an EMBL/GenBank/DDBJ whole genome shotgun (WGS) entry which is preliminary data.</text>
</comment>
<sequence length="110" mass="12770">MDLDIDQGIAERILRTDNSFVAILSLDAYYKGRVKDVVSLDRLKSNIKTDSLYNGNWIFVYEAAYNDWFTNAKEVVEEDSVFSQLLKYGVNFYDSTNIGEDWKDTNVNDY</sequence>
<protein>
    <submittedName>
        <fullName evidence="1">Uncharacterized protein</fullName>
    </submittedName>
</protein>
<evidence type="ECO:0000313" key="2">
    <source>
        <dbReference type="Proteomes" id="UP001596410"/>
    </source>
</evidence>
<dbReference type="RefSeq" id="WP_204707112.1">
    <property type="nucleotide sequence ID" value="NZ_JBHSZV010000031.1"/>
</dbReference>
<dbReference type="EMBL" id="JBHSZV010000031">
    <property type="protein sequence ID" value="MFC7062614.1"/>
    <property type="molecule type" value="Genomic_DNA"/>
</dbReference>
<evidence type="ECO:0000313" key="1">
    <source>
        <dbReference type="EMBL" id="MFC7062614.1"/>
    </source>
</evidence>
<organism evidence="1 2">
    <name type="scientific">Halobacillus seohaensis</name>
    <dbReference type="NCBI Taxonomy" id="447421"/>
    <lineage>
        <taxon>Bacteria</taxon>
        <taxon>Bacillati</taxon>
        <taxon>Bacillota</taxon>
        <taxon>Bacilli</taxon>
        <taxon>Bacillales</taxon>
        <taxon>Bacillaceae</taxon>
        <taxon>Halobacillus</taxon>
    </lineage>
</organism>